<dbReference type="EMBL" id="SZYE01000269">
    <property type="protein sequence ID" value="TKR22033.1"/>
    <property type="molecule type" value="Genomic_DNA"/>
</dbReference>
<evidence type="ECO:0000313" key="4">
    <source>
        <dbReference type="Proteomes" id="UP000308121"/>
    </source>
</evidence>
<evidence type="ECO:0000256" key="1">
    <source>
        <dbReference type="ARBA" id="ARBA00009677"/>
    </source>
</evidence>
<protein>
    <submittedName>
        <fullName evidence="3">Flagellar basal-body rod protein FlgC</fullName>
    </submittedName>
</protein>
<evidence type="ECO:0000313" key="3">
    <source>
        <dbReference type="EMBL" id="TKR22033.1"/>
    </source>
</evidence>
<name>A0A7Z8JWC6_9CELL</name>
<comment type="similarity">
    <text evidence="1">Belongs to the flagella basal body rod proteins family.</text>
</comment>
<reference evidence="3 4" key="1">
    <citation type="submission" date="2019-05" db="EMBL/GenBank/DDBJ databases">
        <title>Genome sequence of Cellulomonas hominis strain CS1.</title>
        <authorList>
            <person name="Belmont J."/>
            <person name="Maclea K.S."/>
        </authorList>
    </citation>
    <scope>NUCLEOTIDE SEQUENCE [LARGE SCALE GENOMIC DNA]</scope>
    <source>
        <strain evidence="3 4">CS1</strain>
    </source>
</reference>
<dbReference type="OrthoDB" id="9794148at2"/>
<proteinExistence type="inferred from homology"/>
<organism evidence="3 4">
    <name type="scientific">Cellulomonas hominis</name>
    <dbReference type="NCBI Taxonomy" id="156981"/>
    <lineage>
        <taxon>Bacteria</taxon>
        <taxon>Bacillati</taxon>
        <taxon>Actinomycetota</taxon>
        <taxon>Actinomycetes</taxon>
        <taxon>Micrococcales</taxon>
        <taxon>Cellulomonadaceae</taxon>
        <taxon>Cellulomonas</taxon>
    </lineage>
</organism>
<dbReference type="GO" id="GO:0009288">
    <property type="term" value="C:bacterial-type flagellum"/>
    <property type="evidence" value="ECO:0007669"/>
    <property type="project" value="TreeGrafter"/>
</dbReference>
<gene>
    <name evidence="3" type="ORF">FA014_18625</name>
</gene>
<keyword evidence="3" id="KW-0282">Flagellum</keyword>
<dbReference type="RefSeq" id="WP_154731100.1">
    <property type="nucleotide sequence ID" value="NZ_SZYE01000269.1"/>
</dbReference>
<sequence>MTTFGAIGIASTGMTVYRKWIDAVSDNLANMNNATSTTEAAYQAKYVVASEIPTADGGGAQVSGIALGPAEGRVVYEPTNPLADADGYVRYPEVDMASQMTQLIMAQRGYQANAAVVDRAKSSYEAALQIGRTS</sequence>
<accession>A0A7Z8JWC6</accession>
<dbReference type="GO" id="GO:0071978">
    <property type="term" value="P:bacterial-type flagellum-dependent swarming motility"/>
    <property type="evidence" value="ECO:0007669"/>
    <property type="project" value="TreeGrafter"/>
</dbReference>
<dbReference type="AlphaFoldDB" id="A0A7Z8JWC6"/>
<dbReference type="PANTHER" id="PTHR30435:SF2">
    <property type="entry name" value="FLAGELLAR BASAL-BODY ROD PROTEIN FLGC"/>
    <property type="match status" value="1"/>
</dbReference>
<keyword evidence="3" id="KW-0966">Cell projection</keyword>
<evidence type="ECO:0000259" key="2">
    <source>
        <dbReference type="Pfam" id="PF06429"/>
    </source>
</evidence>
<dbReference type="Pfam" id="PF06429">
    <property type="entry name" value="Flg_bbr_C"/>
    <property type="match status" value="1"/>
</dbReference>
<keyword evidence="3" id="KW-0969">Cilium</keyword>
<dbReference type="InterPro" id="IPR010930">
    <property type="entry name" value="Flg_bb/hook_C_dom"/>
</dbReference>
<feature type="domain" description="Flagellar basal-body/hook protein C-terminal" evidence="2">
    <location>
        <begin position="86"/>
        <end position="130"/>
    </location>
</feature>
<dbReference type="PANTHER" id="PTHR30435">
    <property type="entry name" value="FLAGELLAR PROTEIN"/>
    <property type="match status" value="1"/>
</dbReference>
<dbReference type="Proteomes" id="UP000308121">
    <property type="component" value="Unassembled WGS sequence"/>
</dbReference>
<comment type="caution">
    <text evidence="3">The sequence shown here is derived from an EMBL/GenBank/DDBJ whole genome shotgun (WGS) entry which is preliminary data.</text>
</comment>